<dbReference type="AlphaFoldDB" id="A0A484F935"/>
<accession>A0A484F935</accession>
<reference evidence="3" key="1">
    <citation type="journal article" date="2013" name="New Phytol.">
        <title>Comparative genomic and transcriptomic analyses reveal the hemibiotrophic stage shift of Colletotrichum fungi.</title>
        <authorList>
            <person name="Gan P."/>
            <person name="Ikeda K."/>
            <person name="Irieda H."/>
            <person name="Narusaka M."/>
            <person name="O'Connell R.J."/>
            <person name="Narusaka Y."/>
            <person name="Takano Y."/>
            <person name="Kubo Y."/>
            <person name="Shirasu K."/>
        </authorList>
    </citation>
    <scope>NUCLEOTIDE SEQUENCE [LARGE SCALE GENOMIC DNA]</scope>
    <source>
        <strain evidence="3">104-T / ATCC 96160 / CBS 514.97 / LARS 414 / MAFF 240422</strain>
    </source>
</reference>
<dbReference type="EMBL" id="AMCV02000051">
    <property type="protein sequence ID" value="TDZ14408.1"/>
    <property type="molecule type" value="Genomic_DNA"/>
</dbReference>
<feature type="compositionally biased region" description="Basic and acidic residues" evidence="1">
    <location>
        <begin position="72"/>
        <end position="82"/>
    </location>
</feature>
<gene>
    <name evidence="2" type="ORF">Cob_v012748</name>
</gene>
<evidence type="ECO:0000313" key="2">
    <source>
        <dbReference type="EMBL" id="TDZ14408.1"/>
    </source>
</evidence>
<evidence type="ECO:0000256" key="1">
    <source>
        <dbReference type="SAM" id="MobiDB-lite"/>
    </source>
</evidence>
<proteinExistence type="predicted"/>
<feature type="region of interest" description="Disordered" evidence="1">
    <location>
        <begin position="71"/>
        <end position="91"/>
    </location>
</feature>
<protein>
    <submittedName>
        <fullName evidence="2">Uncharacterized protein</fullName>
    </submittedName>
</protein>
<keyword evidence="3" id="KW-1185">Reference proteome</keyword>
<sequence length="91" mass="10642">MNVLDVSAILGRKRKRKEEEKKRTQLIEAHTSPLTKIMKLPSSEQKCSSWDARTFMACWFEEYQGRSCIRGGSDDLRRRREPGEDDSFYLG</sequence>
<dbReference type="Proteomes" id="UP000014480">
    <property type="component" value="Unassembled WGS sequence"/>
</dbReference>
<comment type="caution">
    <text evidence="2">The sequence shown here is derived from an EMBL/GenBank/DDBJ whole genome shotgun (WGS) entry which is preliminary data.</text>
</comment>
<evidence type="ECO:0000313" key="3">
    <source>
        <dbReference type="Proteomes" id="UP000014480"/>
    </source>
</evidence>
<organism evidence="2 3">
    <name type="scientific">Colletotrichum orbiculare (strain 104-T / ATCC 96160 / CBS 514.97 / LARS 414 / MAFF 240422)</name>
    <name type="common">Cucumber anthracnose fungus</name>
    <name type="synonym">Colletotrichum lagenarium</name>
    <dbReference type="NCBI Taxonomy" id="1213857"/>
    <lineage>
        <taxon>Eukaryota</taxon>
        <taxon>Fungi</taxon>
        <taxon>Dikarya</taxon>
        <taxon>Ascomycota</taxon>
        <taxon>Pezizomycotina</taxon>
        <taxon>Sordariomycetes</taxon>
        <taxon>Hypocreomycetidae</taxon>
        <taxon>Glomerellales</taxon>
        <taxon>Glomerellaceae</taxon>
        <taxon>Colletotrichum</taxon>
        <taxon>Colletotrichum orbiculare species complex</taxon>
    </lineage>
</organism>
<reference evidence="3" key="2">
    <citation type="journal article" date="2019" name="Mol. Plant Microbe Interact.">
        <title>Genome sequence resources for four phytopathogenic fungi from the Colletotrichum orbiculare species complex.</title>
        <authorList>
            <person name="Gan P."/>
            <person name="Tsushima A."/>
            <person name="Narusaka M."/>
            <person name="Narusaka Y."/>
            <person name="Takano Y."/>
            <person name="Kubo Y."/>
            <person name="Shirasu K."/>
        </authorList>
    </citation>
    <scope>GENOME REANNOTATION</scope>
    <source>
        <strain evidence="3">104-T / ATCC 96160 / CBS 514.97 / LARS 414 / MAFF 240422</strain>
    </source>
</reference>
<name>A0A484F935_COLOR</name>